<comment type="caution">
    <text evidence="2">The sequence shown here is derived from an EMBL/GenBank/DDBJ whole genome shotgun (WGS) entry which is preliminary data.</text>
</comment>
<reference evidence="2 3" key="1">
    <citation type="journal article" date="2004" name="Science">
        <title>Complete genome sequence of the apicomplexan, Cryptosporidium parvum.</title>
        <authorList>
            <person name="Abrahamsen M.S."/>
            <person name="Templeton T.J."/>
            <person name="Enomoto S."/>
            <person name="Abrahante J.E."/>
            <person name="Zhu G."/>
            <person name="Lancto C.A."/>
            <person name="Deng M."/>
            <person name="Liu C."/>
            <person name="Widmer G."/>
            <person name="Tzipori S."/>
            <person name="Buck G.A."/>
            <person name="Xu P."/>
            <person name="Bankier A.T."/>
            <person name="Dear P.H."/>
            <person name="Konfortov B.A."/>
            <person name="Spriggs H.F."/>
            <person name="Iyer L."/>
            <person name="Anantharaman V."/>
            <person name="Aravind L."/>
            <person name="Kapur V."/>
        </authorList>
    </citation>
    <scope>NUCLEOTIDE SEQUENCE [LARGE SCALE GENOMIC DNA]</scope>
    <source>
        <strain evidence="3">Iowa II</strain>
    </source>
</reference>
<protein>
    <submittedName>
        <fullName evidence="2">Uncharacterized protein</fullName>
    </submittedName>
</protein>
<keyword evidence="1" id="KW-0812">Transmembrane</keyword>
<evidence type="ECO:0000313" key="2">
    <source>
        <dbReference type="EMBL" id="EAK88606.1"/>
    </source>
</evidence>
<keyword evidence="3" id="KW-1185">Reference proteome</keyword>
<organism evidence="2 3">
    <name type="scientific">Cryptosporidium parvum (strain Iowa II)</name>
    <dbReference type="NCBI Taxonomy" id="353152"/>
    <lineage>
        <taxon>Eukaryota</taxon>
        <taxon>Sar</taxon>
        <taxon>Alveolata</taxon>
        <taxon>Apicomplexa</taxon>
        <taxon>Conoidasida</taxon>
        <taxon>Coccidia</taxon>
        <taxon>Eucoccidiorida</taxon>
        <taxon>Eimeriorina</taxon>
        <taxon>Cryptosporidiidae</taxon>
        <taxon>Cryptosporidium</taxon>
    </lineage>
</organism>
<evidence type="ECO:0000313" key="3">
    <source>
        <dbReference type="Proteomes" id="UP000006726"/>
    </source>
</evidence>
<feature type="transmembrane region" description="Helical" evidence="1">
    <location>
        <begin position="23"/>
        <end position="46"/>
    </location>
</feature>
<accession>Q5CTA3</accession>
<proteinExistence type="predicted"/>
<dbReference type="VEuPathDB" id="CryptoDB:cgd2_3820"/>
<dbReference type="KEGG" id="cpv:cgd2_3820"/>
<dbReference type="Proteomes" id="UP000006726">
    <property type="component" value="Chromosome 2"/>
</dbReference>
<gene>
    <name evidence="2" type="ORF">cgd2_3820</name>
</gene>
<dbReference type="GeneID" id="3373703"/>
<dbReference type="InParanoid" id="Q5CTA3"/>
<dbReference type="RefSeq" id="XP_626566.1">
    <property type="nucleotide sequence ID" value="XM_626566.1"/>
</dbReference>
<keyword evidence="1" id="KW-0472">Membrane</keyword>
<keyword evidence="1" id="KW-1133">Transmembrane helix</keyword>
<dbReference type="EMBL" id="AAEE01000005">
    <property type="protein sequence ID" value="EAK88606.1"/>
    <property type="molecule type" value="Genomic_DNA"/>
</dbReference>
<evidence type="ECO:0000256" key="1">
    <source>
        <dbReference type="SAM" id="Phobius"/>
    </source>
</evidence>
<sequence>MKKSVRVVYIICNSLKHYSIDTAIYICCIYSLLHYIRIIINIYIILNYSLKMIAQGHPTLSTSFGSISDYYISDNSNNKEQTELIEFSSSSTIYVESSFYHPKELYYY</sequence>
<name>Q5CTA3_CRYPI</name>
<dbReference type="AlphaFoldDB" id="Q5CTA3"/>